<protein>
    <submittedName>
        <fullName evidence="2">Neuroparsin</fullName>
    </submittedName>
</protein>
<organism evidence="1 2">
    <name type="scientific">Panagrolaimus sp. PS1159</name>
    <dbReference type="NCBI Taxonomy" id="55785"/>
    <lineage>
        <taxon>Eukaryota</taxon>
        <taxon>Metazoa</taxon>
        <taxon>Ecdysozoa</taxon>
        <taxon>Nematoda</taxon>
        <taxon>Chromadorea</taxon>
        <taxon>Rhabditida</taxon>
        <taxon>Tylenchina</taxon>
        <taxon>Panagrolaimomorpha</taxon>
        <taxon>Panagrolaimoidea</taxon>
        <taxon>Panagrolaimidae</taxon>
        <taxon>Panagrolaimus</taxon>
    </lineage>
</organism>
<evidence type="ECO:0000313" key="2">
    <source>
        <dbReference type="WBParaSite" id="PS1159_v2.g20540.t1"/>
    </source>
</evidence>
<sequence length="132" mass="15114">MLIEFKLCIVFILYFCFDFCESRQLLWCHQGGAKRNWGPIQCPETTTECFKFDCIGGQDSFVARGCGVSTYPRGLRNESCFQAMEACQFLGGEPLCNTCNNKHMCNSTRKNYNLNLNILFLPLMVIISIIIR</sequence>
<evidence type="ECO:0000313" key="1">
    <source>
        <dbReference type="Proteomes" id="UP000887580"/>
    </source>
</evidence>
<accession>A0AC35FT79</accession>
<dbReference type="Proteomes" id="UP000887580">
    <property type="component" value="Unplaced"/>
</dbReference>
<reference evidence="2" key="1">
    <citation type="submission" date="2022-11" db="UniProtKB">
        <authorList>
            <consortium name="WormBaseParasite"/>
        </authorList>
    </citation>
    <scope>IDENTIFICATION</scope>
</reference>
<dbReference type="WBParaSite" id="PS1159_v2.g20540.t1">
    <property type="protein sequence ID" value="PS1159_v2.g20540.t1"/>
    <property type="gene ID" value="PS1159_v2.g20540"/>
</dbReference>
<proteinExistence type="predicted"/>
<name>A0AC35FT79_9BILA</name>